<protein>
    <submittedName>
        <fullName evidence="1">Uncharacterized protein</fullName>
    </submittedName>
</protein>
<accession>A0ACC2HSW1</accession>
<comment type="caution">
    <text evidence="1">The sequence shown here is derived from an EMBL/GenBank/DDBJ whole genome shotgun (WGS) entry which is preliminary data.</text>
</comment>
<dbReference type="EMBL" id="JAPHNI010001248">
    <property type="protein sequence ID" value="KAJ8106176.1"/>
    <property type="molecule type" value="Genomic_DNA"/>
</dbReference>
<gene>
    <name evidence="1" type="ORF">OPT61_g9713</name>
</gene>
<name>A0ACC2HSW1_9PLEO</name>
<keyword evidence="2" id="KW-1185">Reference proteome</keyword>
<proteinExistence type="predicted"/>
<sequence length="123" mass="13336">MPMTSWGDFVFEREGAGEVGGEWAGRDGVGFGQAEHPVQHLEEVAEEEDAACAVEAPDPASLQVRVRMDLFRRAATAEDKLLPFAVVGGAHFGRVWLHLVSPDGGYVDLPILVLLVQVQRGLQ</sequence>
<reference evidence="1" key="1">
    <citation type="submission" date="2022-11" db="EMBL/GenBank/DDBJ databases">
        <title>Genome Sequence of Boeremia exigua.</title>
        <authorList>
            <person name="Buettner E."/>
        </authorList>
    </citation>
    <scope>NUCLEOTIDE SEQUENCE</scope>
    <source>
        <strain evidence="1">CU02</strain>
    </source>
</reference>
<evidence type="ECO:0000313" key="2">
    <source>
        <dbReference type="Proteomes" id="UP001153331"/>
    </source>
</evidence>
<dbReference type="Proteomes" id="UP001153331">
    <property type="component" value="Unassembled WGS sequence"/>
</dbReference>
<evidence type="ECO:0000313" key="1">
    <source>
        <dbReference type="EMBL" id="KAJ8106176.1"/>
    </source>
</evidence>
<organism evidence="1 2">
    <name type="scientific">Boeremia exigua</name>
    <dbReference type="NCBI Taxonomy" id="749465"/>
    <lineage>
        <taxon>Eukaryota</taxon>
        <taxon>Fungi</taxon>
        <taxon>Dikarya</taxon>
        <taxon>Ascomycota</taxon>
        <taxon>Pezizomycotina</taxon>
        <taxon>Dothideomycetes</taxon>
        <taxon>Pleosporomycetidae</taxon>
        <taxon>Pleosporales</taxon>
        <taxon>Pleosporineae</taxon>
        <taxon>Didymellaceae</taxon>
        <taxon>Boeremia</taxon>
    </lineage>
</organism>